<gene>
    <name evidence="14" type="ORF">KL771_24700</name>
</gene>
<dbReference type="CDD" id="cd16434">
    <property type="entry name" value="CheB-CheR_fusion"/>
    <property type="match status" value="1"/>
</dbReference>
<evidence type="ECO:0000256" key="5">
    <source>
        <dbReference type="PROSITE-ProRule" id="PRU00050"/>
    </source>
</evidence>
<evidence type="ECO:0000256" key="1">
    <source>
        <dbReference type="ARBA" id="ARBA00000085"/>
    </source>
</evidence>
<keyword evidence="4" id="KW-0238">DNA-binding</keyword>
<dbReference type="SMART" id="SM00138">
    <property type="entry name" value="MeTrc"/>
    <property type="match status" value="1"/>
</dbReference>
<reference evidence="14 15" key="1">
    <citation type="submission" date="2021-06" db="EMBL/GenBank/DDBJ databases">
        <authorList>
            <person name="Grouzdev D.S."/>
            <person name="Koziaeva V."/>
        </authorList>
    </citation>
    <scope>NUCLEOTIDE SEQUENCE [LARGE SCALE GENOMIC DNA]</scope>
    <source>
        <strain evidence="14 15">22</strain>
    </source>
</reference>
<dbReference type="SMART" id="SM00387">
    <property type="entry name" value="HATPase_c"/>
    <property type="match status" value="1"/>
</dbReference>
<dbReference type="Pfam" id="PF03705">
    <property type="entry name" value="CheR_N"/>
    <property type="match status" value="1"/>
</dbReference>
<dbReference type="GO" id="GO:0006935">
    <property type="term" value="P:chemotaxis"/>
    <property type="evidence" value="ECO:0007669"/>
    <property type="project" value="UniProtKB-UniRule"/>
</dbReference>
<dbReference type="SMART" id="SM00421">
    <property type="entry name" value="HTH_LUXR"/>
    <property type="match status" value="1"/>
</dbReference>
<feature type="region of interest" description="Disordered" evidence="8">
    <location>
        <begin position="245"/>
        <end position="280"/>
    </location>
</feature>
<protein>
    <recommendedName>
        <fullName evidence="2">histidine kinase</fullName>
        <ecNumber evidence="2">2.7.13.3</ecNumber>
    </recommendedName>
</protein>
<dbReference type="Pfam" id="PF00196">
    <property type="entry name" value="GerE"/>
    <property type="match status" value="1"/>
</dbReference>
<dbReference type="PROSITE" id="PS50043">
    <property type="entry name" value="HTH_LUXR_2"/>
    <property type="match status" value="1"/>
</dbReference>
<evidence type="ECO:0000259" key="10">
    <source>
        <dbReference type="PROSITE" id="PS50109"/>
    </source>
</evidence>
<dbReference type="SUPFAM" id="SSF52172">
    <property type="entry name" value="CheY-like"/>
    <property type="match status" value="2"/>
</dbReference>
<dbReference type="EMBL" id="JAHHZF010000014">
    <property type="protein sequence ID" value="MBT9292683.1"/>
    <property type="molecule type" value="Genomic_DNA"/>
</dbReference>
<dbReference type="InterPro" id="IPR000792">
    <property type="entry name" value="Tscrpt_reg_LuxR_C"/>
</dbReference>
<feature type="active site" evidence="5">
    <location>
        <position position="92"/>
    </location>
</feature>
<feature type="domain" description="CheR-type methyltransferase" evidence="13">
    <location>
        <begin position="283"/>
        <end position="547"/>
    </location>
</feature>
<name>A0A947GDL5_9HYPH</name>
<evidence type="ECO:0000259" key="13">
    <source>
        <dbReference type="PROSITE" id="PS50123"/>
    </source>
</evidence>
<dbReference type="Gene3D" id="3.30.450.20">
    <property type="entry name" value="PAS domain"/>
    <property type="match status" value="1"/>
</dbReference>
<dbReference type="PRINTS" id="PR00996">
    <property type="entry name" value="CHERMTFRASE"/>
</dbReference>
<dbReference type="PROSITE" id="PS50110">
    <property type="entry name" value="RESPONSE_REGULATORY"/>
    <property type="match status" value="2"/>
</dbReference>
<feature type="coiled-coil region" evidence="7">
    <location>
        <begin position="711"/>
        <end position="791"/>
    </location>
</feature>
<dbReference type="InterPro" id="IPR050903">
    <property type="entry name" value="Bact_Chemotaxis_MeTrfase"/>
</dbReference>
<keyword evidence="7" id="KW-0175">Coiled coil</keyword>
<dbReference type="GO" id="GO:0000155">
    <property type="term" value="F:phosphorelay sensor kinase activity"/>
    <property type="evidence" value="ECO:0007669"/>
    <property type="project" value="InterPro"/>
</dbReference>
<dbReference type="InterPro" id="IPR011006">
    <property type="entry name" value="CheY-like_superfamily"/>
</dbReference>
<keyword evidence="6" id="KW-0597">Phosphoprotein</keyword>
<dbReference type="Pfam" id="PF13596">
    <property type="entry name" value="PAS_10"/>
    <property type="match status" value="1"/>
</dbReference>
<dbReference type="GO" id="GO:0008757">
    <property type="term" value="F:S-adenosylmethionine-dependent methyltransferase activity"/>
    <property type="evidence" value="ECO:0007669"/>
    <property type="project" value="InterPro"/>
</dbReference>
<dbReference type="PROSITE" id="PS50109">
    <property type="entry name" value="HIS_KIN"/>
    <property type="match status" value="1"/>
</dbReference>
<dbReference type="SUPFAM" id="SSF47384">
    <property type="entry name" value="Homodimeric domain of signal transducing histidine kinase"/>
    <property type="match status" value="1"/>
</dbReference>
<dbReference type="InterPro" id="IPR036890">
    <property type="entry name" value="HATPase_C_sf"/>
</dbReference>
<dbReference type="InterPro" id="IPR035909">
    <property type="entry name" value="CheB_C"/>
</dbReference>
<dbReference type="InterPro" id="IPR003661">
    <property type="entry name" value="HisK_dim/P_dom"/>
</dbReference>
<evidence type="ECO:0000259" key="9">
    <source>
        <dbReference type="PROSITE" id="PS50043"/>
    </source>
</evidence>
<feature type="modified residue" description="4-aspartylphosphate" evidence="6">
    <location>
        <position position="1360"/>
    </location>
</feature>
<dbReference type="InterPro" id="IPR005467">
    <property type="entry name" value="His_kinase_dom"/>
</dbReference>
<dbReference type="SUPFAM" id="SSF47757">
    <property type="entry name" value="Chemotaxis receptor methyltransferase CheR, N-terminal domain"/>
    <property type="match status" value="1"/>
</dbReference>
<dbReference type="Pfam" id="PF00072">
    <property type="entry name" value="Response_reg"/>
    <property type="match status" value="2"/>
</dbReference>
<evidence type="ECO:0000313" key="14">
    <source>
        <dbReference type="EMBL" id="MBT9292683.1"/>
    </source>
</evidence>
<dbReference type="InterPro" id="IPR035965">
    <property type="entry name" value="PAS-like_dom_sf"/>
</dbReference>
<feature type="active site" evidence="5">
    <location>
        <position position="184"/>
    </location>
</feature>
<dbReference type="SUPFAM" id="SSF53335">
    <property type="entry name" value="S-adenosyl-L-methionine-dependent methyltransferases"/>
    <property type="match status" value="1"/>
</dbReference>
<dbReference type="Gene3D" id="1.10.10.10">
    <property type="entry name" value="Winged helix-like DNA-binding domain superfamily/Winged helix DNA-binding domain"/>
    <property type="match status" value="1"/>
</dbReference>
<dbReference type="SUPFAM" id="SSF46894">
    <property type="entry name" value="C-terminal effector domain of the bipartite response regulators"/>
    <property type="match status" value="1"/>
</dbReference>
<dbReference type="PROSITE" id="PS50123">
    <property type="entry name" value="CHER"/>
    <property type="match status" value="1"/>
</dbReference>
<dbReference type="InterPro" id="IPR000780">
    <property type="entry name" value="CheR_MeTrfase"/>
</dbReference>
<feature type="region of interest" description="Disordered" evidence="8">
    <location>
        <begin position="1"/>
        <end position="52"/>
    </location>
</feature>
<dbReference type="RefSeq" id="WP_261971179.1">
    <property type="nucleotide sequence ID" value="NZ_JAHHZF010000014.1"/>
</dbReference>
<dbReference type="PROSITE" id="PS50122">
    <property type="entry name" value="CHEB"/>
    <property type="match status" value="1"/>
</dbReference>
<dbReference type="FunFam" id="3.30.565.10:FF:000049">
    <property type="entry name" value="Two-component sensor histidine kinase"/>
    <property type="match status" value="1"/>
</dbReference>
<dbReference type="EC" id="2.7.13.3" evidence="2"/>
<dbReference type="CDD" id="cd17574">
    <property type="entry name" value="REC_OmpR"/>
    <property type="match status" value="1"/>
</dbReference>
<dbReference type="InterPro" id="IPR001789">
    <property type="entry name" value="Sig_transdc_resp-reg_receiver"/>
</dbReference>
<evidence type="ECO:0000256" key="3">
    <source>
        <dbReference type="ARBA" id="ARBA00022500"/>
    </source>
</evidence>
<dbReference type="Proteomes" id="UP000766595">
    <property type="component" value="Unassembled WGS sequence"/>
</dbReference>
<dbReference type="Gene3D" id="1.10.287.130">
    <property type="match status" value="1"/>
</dbReference>
<dbReference type="SUPFAM" id="SSF52738">
    <property type="entry name" value="Methylesterase CheB, C-terminal domain"/>
    <property type="match status" value="1"/>
</dbReference>
<feature type="domain" description="Response regulatory" evidence="11">
    <location>
        <begin position="1169"/>
        <end position="1286"/>
    </location>
</feature>
<comment type="caution">
    <text evidence="14">The sequence shown here is derived from an EMBL/GenBank/DDBJ whole genome shotgun (WGS) entry which is preliminary data.</text>
</comment>
<dbReference type="PANTHER" id="PTHR24422:SF27">
    <property type="entry name" value="PROTEIN-GLUTAMATE O-METHYLTRANSFERASE"/>
    <property type="match status" value="1"/>
</dbReference>
<feature type="active site" evidence="5">
    <location>
        <position position="65"/>
    </location>
</feature>
<dbReference type="InterPro" id="IPR036388">
    <property type="entry name" value="WH-like_DNA-bd_sf"/>
</dbReference>
<dbReference type="SMART" id="SM00388">
    <property type="entry name" value="HisKA"/>
    <property type="match status" value="1"/>
</dbReference>
<dbReference type="GO" id="GO:0008984">
    <property type="term" value="F:protein-glutamate methylesterase activity"/>
    <property type="evidence" value="ECO:0007669"/>
    <property type="project" value="InterPro"/>
</dbReference>
<evidence type="ECO:0000256" key="4">
    <source>
        <dbReference type="ARBA" id="ARBA00023125"/>
    </source>
</evidence>
<feature type="domain" description="CheB-type methylesterase" evidence="12">
    <location>
        <begin position="53"/>
        <end position="242"/>
    </location>
</feature>
<evidence type="ECO:0000256" key="6">
    <source>
        <dbReference type="PROSITE-ProRule" id="PRU00169"/>
    </source>
</evidence>
<keyword evidence="3 5" id="KW-0145">Chemotaxis</keyword>
<dbReference type="GO" id="GO:0000156">
    <property type="term" value="F:phosphorelay response regulator activity"/>
    <property type="evidence" value="ECO:0007669"/>
    <property type="project" value="InterPro"/>
</dbReference>
<dbReference type="PANTHER" id="PTHR24422">
    <property type="entry name" value="CHEMOTAXIS PROTEIN METHYLTRANSFERASE"/>
    <property type="match status" value="1"/>
</dbReference>
<dbReference type="SMART" id="SM00448">
    <property type="entry name" value="REC"/>
    <property type="match status" value="2"/>
</dbReference>
<dbReference type="Gene3D" id="3.30.565.10">
    <property type="entry name" value="Histidine kinase-like ATPase, C-terminal domain"/>
    <property type="match status" value="1"/>
</dbReference>
<dbReference type="InterPro" id="IPR016032">
    <property type="entry name" value="Sig_transdc_resp-reg_C-effctor"/>
</dbReference>
<dbReference type="SUPFAM" id="SSF55874">
    <property type="entry name" value="ATPase domain of HSP90 chaperone/DNA topoisomerase II/histidine kinase"/>
    <property type="match status" value="1"/>
</dbReference>
<feature type="domain" description="HTH luxR-type" evidence="9">
    <location>
        <begin position="1441"/>
        <end position="1506"/>
    </location>
</feature>
<dbReference type="GO" id="GO:0003677">
    <property type="term" value="F:DNA binding"/>
    <property type="evidence" value="ECO:0007669"/>
    <property type="project" value="UniProtKB-KW"/>
</dbReference>
<dbReference type="PRINTS" id="PR00038">
    <property type="entry name" value="HTHLUXR"/>
</dbReference>
<feature type="domain" description="Histidine kinase" evidence="10">
    <location>
        <begin position="929"/>
        <end position="1142"/>
    </location>
</feature>
<evidence type="ECO:0000256" key="8">
    <source>
        <dbReference type="SAM" id="MobiDB-lite"/>
    </source>
</evidence>
<dbReference type="GO" id="GO:0006355">
    <property type="term" value="P:regulation of DNA-templated transcription"/>
    <property type="evidence" value="ECO:0007669"/>
    <property type="project" value="InterPro"/>
</dbReference>
<dbReference type="InterPro" id="IPR000673">
    <property type="entry name" value="Sig_transdc_resp-reg_Me-estase"/>
</dbReference>
<evidence type="ECO:0000256" key="2">
    <source>
        <dbReference type="ARBA" id="ARBA00012438"/>
    </source>
</evidence>
<dbReference type="GO" id="GO:0005737">
    <property type="term" value="C:cytoplasm"/>
    <property type="evidence" value="ECO:0007669"/>
    <property type="project" value="InterPro"/>
</dbReference>
<feature type="region of interest" description="Disordered" evidence="8">
    <location>
        <begin position="1145"/>
        <end position="1167"/>
    </location>
</feature>
<keyword evidence="15" id="KW-1185">Reference proteome</keyword>
<dbReference type="Pfam" id="PF02518">
    <property type="entry name" value="HATPase_c"/>
    <property type="match status" value="1"/>
</dbReference>
<dbReference type="InterPro" id="IPR003594">
    <property type="entry name" value="HATPase_dom"/>
</dbReference>
<dbReference type="Pfam" id="PF01339">
    <property type="entry name" value="CheB_methylest"/>
    <property type="match status" value="1"/>
</dbReference>
<feature type="compositionally biased region" description="Low complexity" evidence="8">
    <location>
        <begin position="247"/>
        <end position="275"/>
    </location>
</feature>
<dbReference type="InterPro" id="IPR036097">
    <property type="entry name" value="HisK_dim/P_sf"/>
</dbReference>
<dbReference type="SUPFAM" id="SSF55785">
    <property type="entry name" value="PYP-like sensor domain (PAS domain)"/>
    <property type="match status" value="1"/>
</dbReference>
<dbReference type="Pfam" id="PF01739">
    <property type="entry name" value="CheR"/>
    <property type="match status" value="1"/>
</dbReference>
<evidence type="ECO:0000259" key="12">
    <source>
        <dbReference type="PROSITE" id="PS50122"/>
    </source>
</evidence>
<accession>A0A947GDL5</accession>
<dbReference type="CDD" id="cd06170">
    <property type="entry name" value="LuxR_C_like"/>
    <property type="match status" value="1"/>
</dbReference>
<feature type="modified residue" description="4-aspartylphosphate" evidence="6">
    <location>
        <position position="1220"/>
    </location>
</feature>
<keyword evidence="5" id="KW-0378">Hydrolase</keyword>
<comment type="catalytic activity">
    <reaction evidence="1">
        <text>ATP + protein L-histidine = ADP + protein N-phospho-L-histidine.</text>
        <dbReference type="EC" id="2.7.13.3"/>
    </reaction>
</comment>
<dbReference type="Gene3D" id="3.40.50.2300">
    <property type="match status" value="2"/>
</dbReference>
<dbReference type="InterPro" id="IPR029063">
    <property type="entry name" value="SAM-dependent_MTases_sf"/>
</dbReference>
<sequence>MSGQSQSPAQDPRGPDPSAPTPSHGSVAAGAAEGPQGQPLAPPPPAAAVPTPNGPALTIVAIGASAGGLDASRKLVMALPSEPGMAFILVQHLDPTHESLMVDLLSGHTTLSVSQAADGVRIERNNLYVIPPGSYLSVKAGRLHVSTPQQRHGARMPFDVLLHSLAADCGAQTACIVLSGTGADGSAGAAEIRQTHGLVIAQDPDEAEYDGMPRSAIQAGVVDHILPVAAMPAALAAFAGRSDRPAADATPAANPPAGANATTGADATTADAAPEADPDPGRLAEIVELVRARTAHDFSLYKPGTLRRRIERRMALAALGTGSEARYLDLLRADAKELDLLSKDLLINVTGFFRDRPVFEHLAEAAIPELVRNHPSDQPIRVWIAGCSTGEEAYSLAILLREHLTATDRAIKLQIFASDVDADAIAVAREGLYPATIAADVSPERLAAFFVREESGYRIQPDLRSVVVFTVQDLLTDPPFSRIDLVSCRNLLIYLSAEAQAKVISLFHFALRKGGMLLLGTSETVGETDGRFEVMSKSARLYRHVGRSRPGDLDFLINAGDGGRTAPRTGPGPTASRPAALAALVRQRVMDGHAPAAVLINRRNECLFSMGPTDQFLSVAPGFPTHDLFAMVPASLHGRLRAAIQRAGKDLAPASVSGGRMVRSEAPHAITIAAEPLQYDGEDLLLICFIEERRSEAPATPGEGAGDAQHVPALERELEQTRRELHDAIRNLELSSEEQRAINEEALSVNEEYQSTNEELLASKEELQSLNEELTALNTQLQETLDRQRTTSDDLQNVLYSTDVATIFLDTAFKIRFFTPATKALFNVIPGDVGRPLADLSSLAADDTLLDDAKAVLRDVVPIERQIEGRAGAWYMRRILPYRTHTDTVAGVVITFTDVTDRKSAADALKFAEQQAQRANAAKSRFLAAASHDLRQPLQTLTLLQGLLAKTVDSDKARSLVGRLNDTIGAMTGMLDILLDINQIEAGVVHAEIAAFAIGDLLARMETEFRPLAEAHGLLLRFVPCSLVVESDARLLEQMLRNLLSNAIKYTQTGRILLGCRRRRGRLDIEVWDTGVGIPGAELQAIFDEYHQIGNSARERGRGLGLGLAIVNRLGDLLGHPVRVRSRPGKGSVFSIEIARAAPPAQAPPVPKAANGLPAGTDDPRRSGTILVVEDAPDVRELLEMALVGEGHRVATAPDGVTALDLVGRRGLRPDVILTDYGLPGGMDGLQVVAALRRDLARHVPVIVLTGDISIAALHDIAAQDCVRMTKPVRIDAIVGRVLRMLPAAAAAPGPVKVAAPRPGALAANSRIFVVDDDCFIREALQELLEADGRTVEGFDSGEAFLAAYRPGGDACLLVDAGLPGMSGLELLRRLKATGQRLPSIMITGNGDVAMAVEAMKAGATDFIEKPVGQATLLAGVARALEQSRDANKLFEWRQAAADQMARLTPRQHQIIDMILAGHPNKNIAADLGISRRTVENHRAAIMARTGAKSLPELARLALASAEAGEAPKPVLTREPPPASGKPHSGPVAG</sequence>
<dbReference type="InterPro" id="IPR022642">
    <property type="entry name" value="CheR_C"/>
</dbReference>
<organism evidence="14 15">
    <name type="scientific">Prosthecodimorpha staleyi</name>
    <dbReference type="NCBI Taxonomy" id="2840188"/>
    <lineage>
        <taxon>Bacteria</taxon>
        <taxon>Pseudomonadati</taxon>
        <taxon>Pseudomonadota</taxon>
        <taxon>Alphaproteobacteria</taxon>
        <taxon>Hyphomicrobiales</taxon>
        <taxon>Ancalomicrobiaceae</taxon>
        <taxon>Prosthecodimorpha</taxon>
    </lineage>
</organism>
<evidence type="ECO:0000256" key="7">
    <source>
        <dbReference type="SAM" id="Coils"/>
    </source>
</evidence>
<feature type="compositionally biased region" description="Low complexity" evidence="8">
    <location>
        <begin position="28"/>
        <end position="39"/>
    </location>
</feature>
<evidence type="ECO:0000313" key="15">
    <source>
        <dbReference type="Proteomes" id="UP000766595"/>
    </source>
</evidence>
<dbReference type="Gene3D" id="3.40.50.180">
    <property type="entry name" value="Methylesterase CheB, C-terminal domain"/>
    <property type="match status" value="1"/>
</dbReference>
<dbReference type="PROSITE" id="PS00622">
    <property type="entry name" value="HTH_LUXR_1"/>
    <property type="match status" value="1"/>
</dbReference>
<feature type="region of interest" description="Disordered" evidence="8">
    <location>
        <begin position="1506"/>
        <end position="1534"/>
    </location>
</feature>
<dbReference type="InterPro" id="IPR022641">
    <property type="entry name" value="CheR_N"/>
</dbReference>
<dbReference type="Pfam" id="PF00512">
    <property type="entry name" value="HisKA"/>
    <property type="match status" value="1"/>
</dbReference>
<feature type="domain" description="Response regulatory" evidence="11">
    <location>
        <begin position="1311"/>
        <end position="1425"/>
    </location>
</feature>
<evidence type="ECO:0000259" key="11">
    <source>
        <dbReference type="PROSITE" id="PS50110"/>
    </source>
</evidence>
<proteinExistence type="predicted"/>
<dbReference type="Gene3D" id="3.40.50.150">
    <property type="entry name" value="Vaccinia Virus protein VP39"/>
    <property type="match status" value="1"/>
</dbReference>